<gene>
    <name evidence="1" type="ORF">OV079_47760</name>
</gene>
<dbReference type="Proteomes" id="UP001150924">
    <property type="component" value="Unassembled WGS sequence"/>
</dbReference>
<comment type="caution">
    <text evidence="1">The sequence shown here is derived from an EMBL/GenBank/DDBJ whole genome shotgun (WGS) entry which is preliminary data.</text>
</comment>
<reference evidence="1" key="1">
    <citation type="submission" date="2022-11" db="EMBL/GenBank/DDBJ databases">
        <title>Minimal conservation of predation-associated metabolite biosynthetic gene clusters underscores biosynthetic potential of Myxococcota including descriptions for ten novel species: Archangium lansinium sp. nov., Myxococcus landrumus sp. nov., Nannocystis bai.</title>
        <authorList>
            <person name="Ahearne A."/>
            <person name="Stevens C."/>
            <person name="Phillips K."/>
        </authorList>
    </citation>
    <scope>NUCLEOTIDE SEQUENCE</scope>
    <source>
        <strain evidence="1">Na p29</strain>
    </source>
</reference>
<dbReference type="RefSeq" id="WP_267776797.1">
    <property type="nucleotide sequence ID" value="NZ_JAPNKE010000002.1"/>
</dbReference>
<evidence type="ECO:0000313" key="2">
    <source>
        <dbReference type="Proteomes" id="UP001150924"/>
    </source>
</evidence>
<keyword evidence="2" id="KW-1185">Reference proteome</keyword>
<organism evidence="1 2">
    <name type="scientific">Nannocystis pusilla</name>
    <dbReference type="NCBI Taxonomy" id="889268"/>
    <lineage>
        <taxon>Bacteria</taxon>
        <taxon>Pseudomonadati</taxon>
        <taxon>Myxococcota</taxon>
        <taxon>Polyangia</taxon>
        <taxon>Nannocystales</taxon>
        <taxon>Nannocystaceae</taxon>
        <taxon>Nannocystis</taxon>
    </lineage>
</organism>
<protein>
    <submittedName>
        <fullName evidence="1">Uncharacterized protein</fullName>
    </submittedName>
</protein>
<evidence type="ECO:0000313" key="1">
    <source>
        <dbReference type="EMBL" id="MCY1013105.1"/>
    </source>
</evidence>
<accession>A0A9X3J3D2</accession>
<dbReference type="EMBL" id="JAPNKE010000002">
    <property type="protein sequence ID" value="MCY1013105.1"/>
    <property type="molecule type" value="Genomic_DNA"/>
</dbReference>
<sequence length="83" mass="9274">MTGERTFYGFASDPAAKTITLGEHGEAPAEHVLSFEQPAPDVLELTGKLGEATIAARLRKIDLEHTELMTRGFRWISERPHNR</sequence>
<dbReference type="AlphaFoldDB" id="A0A9X3J3D2"/>
<proteinExistence type="predicted"/>
<name>A0A9X3J3D2_9BACT</name>